<sequence>MGLKRVGKKPLSRVREGIFQTVDIGSGFGEYISRQAERFPHRRYAVVDPRYARTSGFGQIHLESEFKRLGIHMHPGTGASFFEEMARRGWKTHAINFDMPLGSEAELSRILDLAPHTLFPNGKIFVATERLTALDHFIKIAREKGFSVTERKSMPPAQARQRTAYSHRHSNNPQRPIRRLEITFGLKKAFPDKKQRQKR</sequence>
<evidence type="ECO:0000313" key="2">
    <source>
        <dbReference type="EMBL" id="MBS3061780.1"/>
    </source>
</evidence>
<evidence type="ECO:0000313" key="3">
    <source>
        <dbReference type="Proteomes" id="UP000675968"/>
    </source>
</evidence>
<organism evidence="2 3">
    <name type="scientific">Candidatus Iainarchaeum sp</name>
    <dbReference type="NCBI Taxonomy" id="3101447"/>
    <lineage>
        <taxon>Archaea</taxon>
        <taxon>Candidatus Iainarchaeota</taxon>
        <taxon>Candidatus Iainarchaeia</taxon>
        <taxon>Candidatus Iainarchaeales</taxon>
        <taxon>Candidatus Iainarchaeaceae</taxon>
        <taxon>Candidatus Iainarchaeum</taxon>
    </lineage>
</organism>
<feature type="region of interest" description="Disordered" evidence="1">
    <location>
        <begin position="150"/>
        <end position="177"/>
    </location>
</feature>
<accession>A0A8T4LAP6</accession>
<dbReference type="Proteomes" id="UP000675968">
    <property type="component" value="Unassembled WGS sequence"/>
</dbReference>
<gene>
    <name evidence="2" type="ORF">J4215_04330</name>
</gene>
<dbReference type="SUPFAM" id="SSF53335">
    <property type="entry name" value="S-adenosyl-L-methionine-dependent methyltransferases"/>
    <property type="match status" value="1"/>
</dbReference>
<protein>
    <submittedName>
        <fullName evidence="2">Uncharacterized protein</fullName>
    </submittedName>
</protein>
<evidence type="ECO:0000256" key="1">
    <source>
        <dbReference type="SAM" id="MobiDB-lite"/>
    </source>
</evidence>
<proteinExistence type="predicted"/>
<dbReference type="InterPro" id="IPR029063">
    <property type="entry name" value="SAM-dependent_MTases_sf"/>
</dbReference>
<dbReference type="AlphaFoldDB" id="A0A8T4LAP6"/>
<dbReference type="EMBL" id="JAGVWC010000010">
    <property type="protein sequence ID" value="MBS3061780.1"/>
    <property type="molecule type" value="Genomic_DNA"/>
</dbReference>
<reference evidence="2" key="2">
    <citation type="submission" date="2021-05" db="EMBL/GenBank/DDBJ databases">
        <title>Protein family content uncovers lineage relationships and bacterial pathway maintenance mechanisms in DPANN archaea.</title>
        <authorList>
            <person name="Castelle C.J."/>
            <person name="Meheust R."/>
            <person name="Jaffe A.L."/>
            <person name="Seitz K."/>
            <person name="Gong X."/>
            <person name="Baker B.J."/>
            <person name="Banfield J.F."/>
        </authorList>
    </citation>
    <scope>NUCLEOTIDE SEQUENCE</scope>
    <source>
        <strain evidence="2">RIFCSPLOWO2_01_FULL_AR10_48_17</strain>
    </source>
</reference>
<reference evidence="2" key="1">
    <citation type="submission" date="2021-03" db="EMBL/GenBank/DDBJ databases">
        <authorList>
            <person name="Jaffe A."/>
        </authorList>
    </citation>
    <scope>NUCLEOTIDE SEQUENCE</scope>
    <source>
        <strain evidence="2">RIFCSPLOWO2_01_FULL_AR10_48_17</strain>
    </source>
</reference>
<comment type="caution">
    <text evidence="2">The sequence shown here is derived from an EMBL/GenBank/DDBJ whole genome shotgun (WGS) entry which is preliminary data.</text>
</comment>
<dbReference type="Gene3D" id="3.40.50.150">
    <property type="entry name" value="Vaccinia Virus protein VP39"/>
    <property type="match status" value="1"/>
</dbReference>
<name>A0A8T4LAP6_9ARCH</name>